<comment type="caution">
    <text evidence="1">The sequence shown here is derived from an EMBL/GenBank/DDBJ whole genome shotgun (WGS) entry which is preliminary data.</text>
</comment>
<keyword evidence="2" id="KW-1185">Reference proteome</keyword>
<sequence length="82" mass="8768">MPRGLLCYLACPWLSEGAPADRRACSVIDEVAEHVAAHVAYDGRQVACINVGLRPPSFTLLTLSNLLSSPPLAPAWLSHITS</sequence>
<reference evidence="1" key="2">
    <citation type="submission" date="2023-06" db="EMBL/GenBank/DDBJ databases">
        <authorList>
            <consortium name="Lawrence Berkeley National Laboratory"/>
            <person name="Haridas S."/>
            <person name="Hensen N."/>
            <person name="Bonometti L."/>
            <person name="Westerberg I."/>
            <person name="Brannstrom I.O."/>
            <person name="Guillou S."/>
            <person name="Cros-Aarteil S."/>
            <person name="Calhoun S."/>
            <person name="Kuo A."/>
            <person name="Mondo S."/>
            <person name="Pangilinan J."/>
            <person name="Riley R."/>
            <person name="LaButti K."/>
            <person name="Andreopoulos B."/>
            <person name="Lipzen A."/>
            <person name="Chen C."/>
            <person name="Yanf M."/>
            <person name="Daum C."/>
            <person name="Ng V."/>
            <person name="Clum A."/>
            <person name="Steindorff A."/>
            <person name="Ohm R."/>
            <person name="Martin F."/>
            <person name="Silar P."/>
            <person name="Natvig D."/>
            <person name="Lalanne C."/>
            <person name="Gautier V."/>
            <person name="Ament-velasquez S.L."/>
            <person name="Kruys A."/>
            <person name="Hutchinson M.I."/>
            <person name="Powell A.J."/>
            <person name="Barry K."/>
            <person name="Miller A.N."/>
            <person name="Grigoriev I.V."/>
            <person name="Debuchy R."/>
            <person name="Gladieux P."/>
            <person name="Thoren M.H."/>
            <person name="Johannesson H."/>
        </authorList>
    </citation>
    <scope>NUCLEOTIDE SEQUENCE</scope>
    <source>
        <strain evidence="1">CBS 232.78</strain>
    </source>
</reference>
<dbReference type="EMBL" id="JAULSW010000010">
    <property type="protein sequence ID" value="KAK3368219.1"/>
    <property type="molecule type" value="Genomic_DNA"/>
</dbReference>
<gene>
    <name evidence="1" type="ORF">B0H63DRAFT_488024</name>
</gene>
<proteinExistence type="predicted"/>
<reference evidence="1" key="1">
    <citation type="journal article" date="2023" name="Mol. Phylogenet. Evol.">
        <title>Genome-scale phylogeny and comparative genomics of the fungal order Sordariales.</title>
        <authorList>
            <person name="Hensen N."/>
            <person name="Bonometti L."/>
            <person name="Westerberg I."/>
            <person name="Brannstrom I.O."/>
            <person name="Guillou S."/>
            <person name="Cros-Aarteil S."/>
            <person name="Calhoun S."/>
            <person name="Haridas S."/>
            <person name="Kuo A."/>
            <person name="Mondo S."/>
            <person name="Pangilinan J."/>
            <person name="Riley R."/>
            <person name="LaButti K."/>
            <person name="Andreopoulos B."/>
            <person name="Lipzen A."/>
            <person name="Chen C."/>
            <person name="Yan M."/>
            <person name="Daum C."/>
            <person name="Ng V."/>
            <person name="Clum A."/>
            <person name="Steindorff A."/>
            <person name="Ohm R.A."/>
            <person name="Martin F."/>
            <person name="Silar P."/>
            <person name="Natvig D.O."/>
            <person name="Lalanne C."/>
            <person name="Gautier V."/>
            <person name="Ament-Velasquez S.L."/>
            <person name="Kruys A."/>
            <person name="Hutchinson M.I."/>
            <person name="Powell A.J."/>
            <person name="Barry K."/>
            <person name="Miller A.N."/>
            <person name="Grigoriev I.V."/>
            <person name="Debuchy R."/>
            <person name="Gladieux P."/>
            <person name="Hiltunen Thoren M."/>
            <person name="Johannesson H."/>
        </authorList>
    </citation>
    <scope>NUCLEOTIDE SEQUENCE</scope>
    <source>
        <strain evidence="1">CBS 232.78</strain>
    </source>
</reference>
<organism evidence="1 2">
    <name type="scientific">Podospora didyma</name>
    <dbReference type="NCBI Taxonomy" id="330526"/>
    <lineage>
        <taxon>Eukaryota</taxon>
        <taxon>Fungi</taxon>
        <taxon>Dikarya</taxon>
        <taxon>Ascomycota</taxon>
        <taxon>Pezizomycotina</taxon>
        <taxon>Sordariomycetes</taxon>
        <taxon>Sordariomycetidae</taxon>
        <taxon>Sordariales</taxon>
        <taxon>Podosporaceae</taxon>
        <taxon>Podospora</taxon>
    </lineage>
</organism>
<name>A0AAE0N3N4_9PEZI</name>
<dbReference type="AlphaFoldDB" id="A0AAE0N3N4"/>
<protein>
    <submittedName>
        <fullName evidence="1">Uncharacterized protein</fullName>
    </submittedName>
</protein>
<accession>A0AAE0N3N4</accession>
<dbReference type="Proteomes" id="UP001285441">
    <property type="component" value="Unassembled WGS sequence"/>
</dbReference>
<evidence type="ECO:0000313" key="1">
    <source>
        <dbReference type="EMBL" id="KAK3368219.1"/>
    </source>
</evidence>
<evidence type="ECO:0000313" key="2">
    <source>
        <dbReference type="Proteomes" id="UP001285441"/>
    </source>
</evidence>